<evidence type="ECO:0000313" key="1">
    <source>
        <dbReference type="EMBL" id="VDM46636.1"/>
    </source>
</evidence>
<dbReference type="PANTHER" id="PTHR11799">
    <property type="entry name" value="PARAOXONASE"/>
    <property type="match status" value="1"/>
</dbReference>
<proteinExistence type="predicted"/>
<protein>
    <submittedName>
        <fullName evidence="1">Uncharacterized protein</fullName>
    </submittedName>
</protein>
<dbReference type="AlphaFoldDB" id="A0A3P7GN21"/>
<dbReference type="Gene3D" id="2.120.10.30">
    <property type="entry name" value="TolB, C-terminal domain"/>
    <property type="match status" value="1"/>
</dbReference>
<dbReference type="EMBL" id="UYWY01022777">
    <property type="protein sequence ID" value="VDM46636.1"/>
    <property type="molecule type" value="Genomic_DNA"/>
</dbReference>
<gene>
    <name evidence="1" type="ORF">TCNE_LOCUS15315</name>
</gene>
<organism evidence="1">
    <name type="scientific">Toxocara canis</name>
    <name type="common">Canine roundworm</name>
    <dbReference type="NCBI Taxonomy" id="6265"/>
    <lineage>
        <taxon>Eukaryota</taxon>
        <taxon>Metazoa</taxon>
        <taxon>Ecdysozoa</taxon>
        <taxon>Nematoda</taxon>
        <taxon>Chromadorea</taxon>
        <taxon>Rhabditida</taxon>
        <taxon>Spirurina</taxon>
        <taxon>Ascaridomorpha</taxon>
        <taxon>Ascaridoidea</taxon>
        <taxon>Toxocaridae</taxon>
        <taxon>Toxocara</taxon>
    </lineage>
</organism>
<dbReference type="InterPro" id="IPR051288">
    <property type="entry name" value="Serum_paraoxonase/arylesterase"/>
</dbReference>
<reference evidence="1" key="1">
    <citation type="submission" date="2018-11" db="EMBL/GenBank/DDBJ databases">
        <authorList>
            <consortium name="Pathogen Informatics"/>
        </authorList>
    </citation>
    <scope>NUCLEOTIDE SEQUENCE [LARGE SCALE GENOMIC DNA]</scope>
</reference>
<name>A0A3P7GN21_TOXCA</name>
<dbReference type="PANTHER" id="PTHR11799:SF12">
    <property type="entry name" value="PARAOXONASE-RELATED"/>
    <property type="match status" value="1"/>
</dbReference>
<dbReference type="SUPFAM" id="SSF63829">
    <property type="entry name" value="Calcium-dependent phosphotriesterase"/>
    <property type="match status" value="1"/>
</dbReference>
<sequence length="175" mass="19727">MQTKQPYHCWQRSVYSDSAQTAFWNLIKAISGIKAGNIIFCDGDKSHALVQSNISPNRIRIDESRTRIFVASPNAQKLTVYKIVKDYRSVELVFAVDLYTSPDNVHIDDTGIVLRVAFKPDFKTWAISEPYANDGSELVASTVAVSYYQQLPVGTIYRTLHRDIAHSAVLKTMLI</sequence>
<dbReference type="InterPro" id="IPR011042">
    <property type="entry name" value="6-blade_b-propeller_TolB-like"/>
</dbReference>
<accession>A0A3P7GN21</accession>